<keyword evidence="2" id="KW-0806">Transcription termination</keyword>
<name>A0A5D3CMY9_CUCMM</name>
<gene>
    <name evidence="4" type="ORF">E5676_scaffold255G005200</name>
</gene>
<protein>
    <submittedName>
        <fullName evidence="4">Mitochondrial transcription termination factor family protein</fullName>
    </submittedName>
</protein>
<dbReference type="GO" id="GO:0003676">
    <property type="term" value="F:nucleic acid binding"/>
    <property type="evidence" value="ECO:0007669"/>
    <property type="project" value="InterPro"/>
</dbReference>
<dbReference type="AlphaFoldDB" id="A0A5D3CMY9"/>
<evidence type="ECO:0000256" key="3">
    <source>
        <dbReference type="ARBA" id="ARBA00022946"/>
    </source>
</evidence>
<comment type="similarity">
    <text evidence="1">Belongs to the mTERF family.</text>
</comment>
<dbReference type="PANTHER" id="PTHR13068">
    <property type="entry name" value="CGI-12 PROTEIN-RELATED"/>
    <property type="match status" value="1"/>
</dbReference>
<organism evidence="4 5">
    <name type="scientific">Cucumis melo var. makuwa</name>
    <name type="common">Oriental melon</name>
    <dbReference type="NCBI Taxonomy" id="1194695"/>
    <lineage>
        <taxon>Eukaryota</taxon>
        <taxon>Viridiplantae</taxon>
        <taxon>Streptophyta</taxon>
        <taxon>Embryophyta</taxon>
        <taxon>Tracheophyta</taxon>
        <taxon>Spermatophyta</taxon>
        <taxon>Magnoliopsida</taxon>
        <taxon>eudicotyledons</taxon>
        <taxon>Gunneridae</taxon>
        <taxon>Pentapetalae</taxon>
        <taxon>rosids</taxon>
        <taxon>fabids</taxon>
        <taxon>Cucurbitales</taxon>
        <taxon>Cucurbitaceae</taxon>
        <taxon>Benincaseae</taxon>
        <taxon>Cucumis</taxon>
    </lineage>
</organism>
<proteinExistence type="inferred from homology"/>
<accession>A0A5D3CMY9</accession>
<dbReference type="Gene3D" id="1.25.70.10">
    <property type="entry name" value="Transcription termination factor 3, mitochondrial"/>
    <property type="match status" value="1"/>
</dbReference>
<dbReference type="GO" id="GO:0006353">
    <property type="term" value="P:DNA-templated transcription termination"/>
    <property type="evidence" value="ECO:0007669"/>
    <property type="project" value="UniProtKB-KW"/>
</dbReference>
<evidence type="ECO:0000256" key="2">
    <source>
        <dbReference type="ARBA" id="ARBA00022472"/>
    </source>
</evidence>
<dbReference type="InterPro" id="IPR003690">
    <property type="entry name" value="MTERF"/>
</dbReference>
<dbReference type="PANTHER" id="PTHR13068:SF223">
    <property type="entry name" value="MITOCHONDRIAL TRANSCRIPTION TERMINATION FACTOR FAMILY PROTEIN"/>
    <property type="match status" value="1"/>
</dbReference>
<dbReference type="Pfam" id="PF02536">
    <property type="entry name" value="mTERF"/>
    <property type="match status" value="1"/>
</dbReference>
<keyword evidence="3" id="KW-0809">Transit peptide</keyword>
<sequence>MLLLYPTLIPRTSFNNEKMEFIQKTGLSQGDKLFKYVVTIICISRLETIRQKVANLKKFGFTEDEKFALIRRCPLILTLSVDKVQRNMTFILYSMELPAKVVLHYPFLLRFNLEAVRMLLAGKVEEMGLHLQIKGRSILSALRMPENRFLKKFVYSQPQDVADELMQFYQRAKAIKCLAETSRKNRNRRRRLNVRKTATEQLRTALFPIKITDDIENGN</sequence>
<dbReference type="EMBL" id="SSTD01010113">
    <property type="protein sequence ID" value="TYK12925.1"/>
    <property type="molecule type" value="Genomic_DNA"/>
</dbReference>
<dbReference type="InterPro" id="IPR038538">
    <property type="entry name" value="MTERF_sf"/>
</dbReference>
<comment type="caution">
    <text evidence="4">The sequence shown here is derived from an EMBL/GenBank/DDBJ whole genome shotgun (WGS) entry which is preliminary data.</text>
</comment>
<evidence type="ECO:0000313" key="5">
    <source>
        <dbReference type="Proteomes" id="UP000321947"/>
    </source>
</evidence>
<evidence type="ECO:0000313" key="4">
    <source>
        <dbReference type="EMBL" id="TYK12925.1"/>
    </source>
</evidence>
<keyword evidence="2" id="KW-0805">Transcription regulation</keyword>
<dbReference type="Proteomes" id="UP000321947">
    <property type="component" value="Unassembled WGS sequence"/>
</dbReference>
<keyword evidence="2" id="KW-0804">Transcription</keyword>
<dbReference type="SMART" id="SM00733">
    <property type="entry name" value="Mterf"/>
    <property type="match status" value="3"/>
</dbReference>
<evidence type="ECO:0000256" key="1">
    <source>
        <dbReference type="ARBA" id="ARBA00007692"/>
    </source>
</evidence>
<reference evidence="4 5" key="1">
    <citation type="submission" date="2019-08" db="EMBL/GenBank/DDBJ databases">
        <title>Draft genome sequences of two oriental melons (Cucumis melo L. var makuwa).</title>
        <authorList>
            <person name="Kwon S.-Y."/>
        </authorList>
    </citation>
    <scope>NUCLEOTIDE SEQUENCE [LARGE SCALE GENOMIC DNA]</scope>
    <source>
        <strain evidence="5">cv. Chang Bougi</strain>
        <tissue evidence="4">Leaf</tissue>
    </source>
</reference>